<dbReference type="EMBL" id="UPSH01000001">
    <property type="protein sequence ID" value="VBB17812.1"/>
    <property type="molecule type" value="Genomic_DNA"/>
</dbReference>
<dbReference type="Pfam" id="PF00076">
    <property type="entry name" value="RRM_1"/>
    <property type="match status" value="1"/>
</dbReference>
<feature type="region of interest" description="Disordered" evidence="2">
    <location>
        <begin position="1"/>
        <end position="25"/>
    </location>
</feature>
<evidence type="ECO:0000256" key="1">
    <source>
        <dbReference type="ARBA" id="ARBA00022884"/>
    </source>
</evidence>
<name>A0A5K0U8S8_9VIRU</name>
<dbReference type="InterPro" id="IPR012677">
    <property type="entry name" value="Nucleotide-bd_a/b_plait_sf"/>
</dbReference>
<dbReference type="InterPro" id="IPR000504">
    <property type="entry name" value="RRM_dom"/>
</dbReference>
<sequence length="365" mass="41980">MTEQSMINHEFENFTDVSNRTSSDECSEDVVNQSTNSADLMEYEKYRHAGFDPDNTTDANDMNDIKNQYMNKSGYNDISNTPDGECKIFVGNVPYHCTQEDFDACFNNVSGFIKAEIITVYKTNMSRGFGFVTMRSQHEAEILKKREDITLKGRTLRFTSYQNETPKPPSDTSTNYVFVDGIPDGKTRGWLKEKFAQYEPLGRCFISMNPDTGELKNNGVIEVLDDSKYKEILAKKWHDVDGKMIETTRYRNKTGTFSPNDQKPYTKYITGPSVGELKQNFKATPSKVLHFSKNSNDSYDARTKQNRPYTDQKRFGQKSDYVQFHDKTKMMKVQKQKKTLNDKDLYTAFMAGKNIGLMQGMKLIK</sequence>
<dbReference type="GO" id="GO:0003729">
    <property type="term" value="F:mRNA binding"/>
    <property type="evidence" value="ECO:0007669"/>
    <property type="project" value="TreeGrafter"/>
</dbReference>
<dbReference type="SUPFAM" id="SSF54928">
    <property type="entry name" value="RNA-binding domain, RBD"/>
    <property type="match status" value="2"/>
</dbReference>
<dbReference type="PANTHER" id="PTHR48025">
    <property type="entry name" value="OS02G0815200 PROTEIN"/>
    <property type="match status" value="1"/>
</dbReference>
<organism evidence="4 5">
    <name type="scientific">Yasminevirus sp. GU-2018</name>
    <dbReference type="NCBI Taxonomy" id="2420051"/>
    <lineage>
        <taxon>Viruses</taxon>
        <taxon>Varidnaviria</taxon>
        <taxon>Bamfordvirae</taxon>
        <taxon>Nucleocytoviricota</taxon>
        <taxon>Megaviricetes</taxon>
        <taxon>Imitervirales</taxon>
        <taxon>Mimiviridae</taxon>
        <taxon>Klosneuvirinae</taxon>
        <taxon>Yasminevirus</taxon>
        <taxon>Yasminevirus saudimassiliense</taxon>
    </lineage>
</organism>
<evidence type="ECO:0000259" key="3">
    <source>
        <dbReference type="PROSITE" id="PS50102"/>
    </source>
</evidence>
<evidence type="ECO:0000256" key="2">
    <source>
        <dbReference type="SAM" id="MobiDB-lite"/>
    </source>
</evidence>
<reference evidence="4 5" key="1">
    <citation type="submission" date="2018-10" db="EMBL/GenBank/DDBJ databases">
        <authorList>
            <consortium name="IHU Genomes"/>
        </authorList>
    </citation>
    <scope>NUCLEOTIDE SEQUENCE [LARGE SCALE GENOMIC DNA]</scope>
    <source>
        <strain evidence="4 5">A1</strain>
    </source>
</reference>
<evidence type="ECO:0000313" key="4">
    <source>
        <dbReference type="EMBL" id="VBB17812.1"/>
    </source>
</evidence>
<dbReference type="PANTHER" id="PTHR48025:SF1">
    <property type="entry name" value="RRM DOMAIN-CONTAINING PROTEIN"/>
    <property type="match status" value="1"/>
</dbReference>
<protein>
    <submittedName>
        <fullName evidence="4">RNA recognition motif</fullName>
    </submittedName>
</protein>
<dbReference type="Gene3D" id="3.30.70.330">
    <property type="match status" value="2"/>
</dbReference>
<proteinExistence type="predicted"/>
<dbReference type="PROSITE" id="PS50102">
    <property type="entry name" value="RRM"/>
    <property type="match status" value="1"/>
</dbReference>
<dbReference type="InterPro" id="IPR035979">
    <property type="entry name" value="RBD_domain_sf"/>
</dbReference>
<dbReference type="Proteomes" id="UP000594342">
    <property type="component" value="Unassembled WGS sequence"/>
</dbReference>
<dbReference type="SMART" id="SM00360">
    <property type="entry name" value="RRM"/>
    <property type="match status" value="2"/>
</dbReference>
<feature type="domain" description="RRM" evidence="3">
    <location>
        <begin position="86"/>
        <end position="163"/>
    </location>
</feature>
<accession>A0A5K0U8S8</accession>
<gene>
    <name evidence="4" type="ORF">YASMINEVIRUS_275</name>
</gene>
<comment type="caution">
    <text evidence="4">The sequence shown here is derived from an EMBL/GenBank/DDBJ whole genome shotgun (WGS) entry which is preliminary data.</text>
</comment>
<dbReference type="InterPro" id="IPR050502">
    <property type="entry name" value="Euk_RNA-bind_prot"/>
</dbReference>
<evidence type="ECO:0000313" key="5">
    <source>
        <dbReference type="Proteomes" id="UP000594342"/>
    </source>
</evidence>
<keyword evidence="5" id="KW-1185">Reference proteome</keyword>
<keyword evidence="1" id="KW-0694">RNA-binding</keyword>